<protein>
    <submittedName>
        <fullName evidence="4">Cytochrome B</fullName>
    </submittedName>
</protein>
<dbReference type="STRING" id="282676.B6F84_01295"/>
<evidence type="ECO:0000259" key="3">
    <source>
        <dbReference type="PROSITE" id="PS51002"/>
    </source>
</evidence>
<dbReference type="NCBIfam" id="NF041076">
    <property type="entry name" value="cyt_b_SoxC"/>
    <property type="match status" value="1"/>
</dbReference>
<keyword evidence="5" id="KW-1185">Reference proteome</keyword>
<accession>A0A1W6JWX7</accession>
<dbReference type="InterPro" id="IPR053595">
    <property type="entry name" value="Cytochrome_b-type_ET"/>
</dbReference>
<feature type="transmembrane region" description="Helical" evidence="2">
    <location>
        <begin position="382"/>
        <end position="403"/>
    </location>
</feature>
<feature type="transmembrane region" description="Helical" evidence="2">
    <location>
        <begin position="209"/>
        <end position="230"/>
    </location>
</feature>
<organism evidence="4 5">
    <name type="scientific">Acidianus manzaensis</name>
    <dbReference type="NCBI Taxonomy" id="282676"/>
    <lineage>
        <taxon>Archaea</taxon>
        <taxon>Thermoproteota</taxon>
        <taxon>Thermoprotei</taxon>
        <taxon>Sulfolobales</taxon>
        <taxon>Sulfolobaceae</taxon>
        <taxon>Acidianus</taxon>
    </lineage>
</organism>
<dbReference type="InterPro" id="IPR036150">
    <property type="entry name" value="Cyt_b/b6_C_sf"/>
</dbReference>
<dbReference type="EMBL" id="CP020477">
    <property type="protein sequence ID" value="ARM74791.1"/>
    <property type="molecule type" value="Genomic_DNA"/>
</dbReference>
<keyword evidence="2" id="KW-0472">Membrane</keyword>
<dbReference type="SUPFAM" id="SSF81648">
    <property type="entry name" value="a domain/subunit of cytochrome bc1 complex (Ubiquinol-cytochrome c reductase)"/>
    <property type="match status" value="1"/>
</dbReference>
<feature type="transmembrane region" description="Helical" evidence="2">
    <location>
        <begin position="135"/>
        <end position="154"/>
    </location>
</feature>
<sequence>MEEREEKNKNEETEREEKNNKSQGFFNAILDRVGINEAPLFRTPDYMYNVSYWLGGLVAASFVYTVITGLILLLLYEPANAYAQTQAIINTIPYGAVILFSHLYGAYIMIILVYIHMFRNFFKGSYKKPRELQWVTGILLLALTLGASFFGYSLVGDVLGINAVDIGSSLLIGTGFPGATTVVGWLFGPGIDAVESSNPIVRSEFFDRILGWHIIMVALIGLLFVFHLMLSERYGMTPSSKEKPYVPAYYSKEEQQRFNPWWPRNFVYMLSLVLMTWGIILIVPDVLANLNGAVIFGTKIQLPLVINPFPAPQAFTTAAIHTQPYPPWFFLFLYKFVDFLLPNGIPLLPSMVVAILVVGLVVLMLIPFFENSNIMYLNSRKFWTWVMCVLIYSLIALSVWGYFYPGVPAPFTEQAEVLGIPAIIMAVLIYFLGGKKKKTEKQLANTQIPKVTPTSILGTSVVSLLFAGTFGDFLLKPNLLGLLLLFPLGVLVYHYVSKLVKGFNNHDNNLSTKSEFPITKKMAFFAIPVILVITIILFVLMLRLPSVGVASTYAGIDLGVIMFLWGYAINLYHYLVYVKD</sequence>
<feature type="transmembrane region" description="Helical" evidence="2">
    <location>
        <begin position="52"/>
        <end position="76"/>
    </location>
</feature>
<evidence type="ECO:0000313" key="4">
    <source>
        <dbReference type="EMBL" id="ARM74791.1"/>
    </source>
</evidence>
<dbReference type="InterPro" id="IPR005797">
    <property type="entry name" value="Cyt_b/b6_N"/>
</dbReference>
<dbReference type="PANTHER" id="PTHR19271:SF16">
    <property type="entry name" value="CYTOCHROME B"/>
    <property type="match status" value="1"/>
</dbReference>
<gene>
    <name evidence="4" type="ORF">B6F84_01295</name>
</gene>
<dbReference type="PANTHER" id="PTHR19271">
    <property type="entry name" value="CYTOCHROME B"/>
    <property type="match status" value="1"/>
</dbReference>
<dbReference type="Proteomes" id="UP000193404">
    <property type="component" value="Chromosome"/>
</dbReference>
<keyword evidence="2" id="KW-1133">Transmembrane helix</keyword>
<evidence type="ECO:0000313" key="5">
    <source>
        <dbReference type="Proteomes" id="UP000193404"/>
    </source>
</evidence>
<dbReference type="GO" id="GO:0009055">
    <property type="term" value="F:electron transfer activity"/>
    <property type="evidence" value="ECO:0007669"/>
    <property type="project" value="InterPro"/>
</dbReference>
<feature type="transmembrane region" description="Helical" evidence="2">
    <location>
        <begin position="351"/>
        <end position="370"/>
    </location>
</feature>
<dbReference type="GeneID" id="41589512"/>
<feature type="transmembrane region" description="Helical" evidence="2">
    <location>
        <begin position="522"/>
        <end position="542"/>
    </location>
</feature>
<feature type="transmembrane region" description="Helical" evidence="2">
    <location>
        <begin position="479"/>
        <end position="496"/>
    </location>
</feature>
<dbReference type="OrthoDB" id="55795at2157"/>
<dbReference type="SUPFAM" id="SSF81342">
    <property type="entry name" value="Transmembrane di-heme cytochromes"/>
    <property type="match status" value="1"/>
</dbReference>
<feature type="region of interest" description="Disordered" evidence="1">
    <location>
        <begin position="1"/>
        <end position="20"/>
    </location>
</feature>
<name>A0A1W6JWX7_9CREN</name>
<evidence type="ECO:0000256" key="2">
    <source>
        <dbReference type="SAM" id="Phobius"/>
    </source>
</evidence>
<dbReference type="GO" id="GO:0022904">
    <property type="term" value="P:respiratory electron transport chain"/>
    <property type="evidence" value="ECO:0007669"/>
    <property type="project" value="InterPro"/>
</dbReference>
<evidence type="ECO:0000256" key="1">
    <source>
        <dbReference type="SAM" id="MobiDB-lite"/>
    </source>
</evidence>
<dbReference type="PROSITE" id="PS51002">
    <property type="entry name" value="CYTB_NTER"/>
    <property type="match status" value="1"/>
</dbReference>
<feature type="transmembrane region" description="Helical" evidence="2">
    <location>
        <begin position="454"/>
        <end position="473"/>
    </location>
</feature>
<dbReference type="GO" id="GO:0016491">
    <property type="term" value="F:oxidoreductase activity"/>
    <property type="evidence" value="ECO:0007669"/>
    <property type="project" value="InterPro"/>
</dbReference>
<dbReference type="RefSeq" id="WP_148690543.1">
    <property type="nucleotide sequence ID" value="NZ_CP020477.1"/>
</dbReference>
<reference evidence="4 5" key="1">
    <citation type="submission" date="2017-03" db="EMBL/GenBank/DDBJ databases">
        <title>Sulfur activation and transportation mechanism of thermophilic Archaea Acidianus manzaensis YN-25.</title>
        <authorList>
            <person name="Ma Y."/>
            <person name="Yang Y."/>
            <person name="Xia J."/>
        </authorList>
    </citation>
    <scope>NUCLEOTIDE SEQUENCE [LARGE SCALE GENOMIC DNA]</scope>
    <source>
        <strain evidence="4 5">YN-25</strain>
    </source>
</reference>
<dbReference type="InterPro" id="IPR016174">
    <property type="entry name" value="Di-haem_cyt_TM"/>
</dbReference>
<dbReference type="Pfam" id="PF13631">
    <property type="entry name" value="Cytochrom_B_N_2"/>
    <property type="match status" value="1"/>
</dbReference>
<keyword evidence="2" id="KW-0812">Transmembrane</keyword>
<proteinExistence type="predicted"/>
<dbReference type="AlphaFoldDB" id="A0A1W6JWX7"/>
<dbReference type="GO" id="GO:0016020">
    <property type="term" value="C:membrane"/>
    <property type="evidence" value="ECO:0007669"/>
    <property type="project" value="InterPro"/>
</dbReference>
<feature type="transmembrane region" description="Helical" evidence="2">
    <location>
        <begin position="554"/>
        <end position="575"/>
    </location>
</feature>
<dbReference type="InterPro" id="IPR027387">
    <property type="entry name" value="Cytb/b6-like_sf"/>
</dbReference>
<feature type="transmembrane region" description="Helical" evidence="2">
    <location>
        <begin position="415"/>
        <end position="433"/>
    </location>
</feature>
<dbReference type="KEGG" id="aman:B6F84_01295"/>
<feature type="transmembrane region" description="Helical" evidence="2">
    <location>
        <begin position="166"/>
        <end position="188"/>
    </location>
</feature>
<dbReference type="Gene3D" id="1.20.810.10">
    <property type="entry name" value="Cytochrome Bc1 Complex, Chain C"/>
    <property type="match status" value="1"/>
</dbReference>
<feature type="transmembrane region" description="Helical" evidence="2">
    <location>
        <begin position="266"/>
        <end position="287"/>
    </location>
</feature>
<feature type="domain" description="Cytochrome b/b6 N-terminal region profile" evidence="3">
    <location>
        <begin position="22"/>
        <end position="240"/>
    </location>
</feature>
<feature type="transmembrane region" description="Helical" evidence="2">
    <location>
        <begin position="96"/>
        <end position="115"/>
    </location>
</feature>